<dbReference type="InterPro" id="IPR037682">
    <property type="entry name" value="TonB_C"/>
</dbReference>
<keyword evidence="3" id="KW-1185">Reference proteome</keyword>
<sequence length="331" mass="37642">MKPNYSISIPAPCHEEWSKMTPNEKGRFCQSCSKTVVDFTKMNVNEIQDYIQLNKDKRICGHIKQSQLNSINLKVPESIFNQHLNFHRLFLLALLLTMGMTLLSCEDEKGKTKKIESVEIIKSHKKSIDSIFKCEGIKETHQDSINKKGVKASKGKITEQQILDGMMVIETGDIEVIPNDIDKEELIDIDSLEIEIPEIVGEIIVPPQEEFVSGLLVFENPPEFEDTPKDLSRSEKKKHLSNRVTEIVQDNFNLKIAESLNLKGKQRIYTQFKINENGAVEDIKVRSSTHSALKAEAIRVIKLLPLFKPGNQRGKNIATIYTLPIVFIIED</sequence>
<dbReference type="RefSeq" id="WP_186845127.1">
    <property type="nucleotide sequence ID" value="NZ_JACOME010000001.1"/>
</dbReference>
<gene>
    <name evidence="2" type="ORF">H6H04_06625</name>
</gene>
<feature type="domain" description="TonB C-terminal" evidence="1">
    <location>
        <begin position="268"/>
        <end position="328"/>
    </location>
</feature>
<dbReference type="Proteomes" id="UP000607435">
    <property type="component" value="Unassembled WGS sequence"/>
</dbReference>
<dbReference type="EMBL" id="JACOME010000001">
    <property type="protein sequence ID" value="MBC3846045.1"/>
    <property type="molecule type" value="Genomic_DNA"/>
</dbReference>
<comment type="caution">
    <text evidence="2">The sequence shown here is derived from an EMBL/GenBank/DDBJ whole genome shotgun (WGS) entry which is preliminary data.</text>
</comment>
<dbReference type="Pfam" id="PF03544">
    <property type="entry name" value="TonB_C"/>
    <property type="match status" value="1"/>
</dbReference>
<organism evidence="2 3">
    <name type="scientific">Winogradskyella echinorum</name>
    <dbReference type="NCBI Taxonomy" id="538189"/>
    <lineage>
        <taxon>Bacteria</taxon>
        <taxon>Pseudomonadati</taxon>
        <taxon>Bacteroidota</taxon>
        <taxon>Flavobacteriia</taxon>
        <taxon>Flavobacteriales</taxon>
        <taxon>Flavobacteriaceae</taxon>
        <taxon>Winogradskyella</taxon>
    </lineage>
</organism>
<name>A0ABR6Y007_9FLAO</name>
<evidence type="ECO:0000313" key="2">
    <source>
        <dbReference type="EMBL" id="MBC3846045.1"/>
    </source>
</evidence>
<accession>A0ABR6Y007</accession>
<protein>
    <submittedName>
        <fullName evidence="2">Energy transducer TonB</fullName>
    </submittedName>
</protein>
<evidence type="ECO:0000313" key="3">
    <source>
        <dbReference type="Proteomes" id="UP000607435"/>
    </source>
</evidence>
<dbReference type="SUPFAM" id="SSF74653">
    <property type="entry name" value="TolA/TonB C-terminal domain"/>
    <property type="match status" value="1"/>
</dbReference>
<dbReference type="Gene3D" id="3.30.1150.10">
    <property type="match status" value="1"/>
</dbReference>
<reference evidence="2 3" key="1">
    <citation type="submission" date="2020-08" db="EMBL/GenBank/DDBJ databases">
        <title>Winogradskyella ouciana sp. nov., isolated from the hadal seawater of the Mariana Trench.</title>
        <authorList>
            <person name="He X."/>
        </authorList>
    </citation>
    <scope>NUCLEOTIDE SEQUENCE [LARGE SCALE GENOMIC DNA]</scope>
    <source>
        <strain evidence="2 3">KCTC 22026</strain>
    </source>
</reference>
<proteinExistence type="predicted"/>
<evidence type="ECO:0000259" key="1">
    <source>
        <dbReference type="Pfam" id="PF03544"/>
    </source>
</evidence>